<dbReference type="InterPro" id="IPR009291">
    <property type="entry name" value="Vps62"/>
</dbReference>
<proteinExistence type="predicted"/>
<evidence type="ECO:0000256" key="1">
    <source>
        <dbReference type="SAM" id="MobiDB-lite"/>
    </source>
</evidence>
<comment type="caution">
    <text evidence="2">The sequence shown here is derived from an EMBL/GenBank/DDBJ whole genome shotgun (WGS) entry which is preliminary data.</text>
</comment>
<sequence length="567" mass="63496">MLKKMLGCNLMYGNNSTNESPSVNTYSLPSPLPQWPQGEGFGTGKINLGKIEVAEINSFDFIWGTHLSHDKRKGVSFYKPVDIPEGFCSLGHYCHPNNKPLSGFVLVARDLSTSEKNDSEPALSSALLPPRDYSLVWSSDDGMGIYDPPGYVWLPEAPPGYKAVGFVVTNKPEKPDLGDVRCVREDLVDKCESCGLLLETYSKFRKTPFKVRKTRPSRRGMFERGVPVGTFFCASLWNEGEEMPISCLKNSDPKWRAMPNLDQIHALIQHFGPTVFFHPKEVYFPSSVSWFFKNGALLCKAGQPNGEPVDPEGSNLPSGGENDGEFWLDFPNDDRREVVKYGNLESAELYVHVKPSLGGTFTDLAMWLFSPFNGPATFKIGPKNIALGRTGEHIGDWEHFTLRISNFTGRLQGIYFSQHSGGVWVDAFDLEYVNGNKAIVYSSKNGHASYPHPGAYLQGSSKVGVGIRNDCARSNLYVDSSTRYQVIAAEYLDGSVTEPCWLQFMREWGPKIVYDSRKELDNLIKKLPFMIRGSLRSFFNKLPAELSREEGPTGPKEKNNWTGDERW</sequence>
<gene>
    <name evidence="2" type="ORF">RND81_05G215300</name>
</gene>
<keyword evidence="3" id="KW-1185">Reference proteome</keyword>
<dbReference type="PANTHER" id="PTHR48173:SF2">
    <property type="entry name" value="VACUOLAR PROTEIN SORTING-ASSOCIATED PROTEIN 62"/>
    <property type="match status" value="1"/>
</dbReference>
<evidence type="ECO:0008006" key="4">
    <source>
        <dbReference type="Google" id="ProtNLM"/>
    </source>
</evidence>
<dbReference type="Proteomes" id="UP001443914">
    <property type="component" value="Unassembled WGS sequence"/>
</dbReference>
<accession>A0AAW1L2X3</accession>
<dbReference type="AlphaFoldDB" id="A0AAW1L2X3"/>
<dbReference type="Pfam" id="PF06101">
    <property type="entry name" value="Vps62"/>
    <property type="match status" value="1"/>
</dbReference>
<feature type="region of interest" description="Disordered" evidence="1">
    <location>
        <begin position="546"/>
        <end position="567"/>
    </location>
</feature>
<name>A0AAW1L2X3_SAPOF</name>
<dbReference type="EMBL" id="JBDFQZ010000005">
    <property type="protein sequence ID" value="KAK9726439.1"/>
    <property type="molecule type" value="Genomic_DNA"/>
</dbReference>
<reference evidence="2" key="1">
    <citation type="submission" date="2024-03" db="EMBL/GenBank/DDBJ databases">
        <title>WGS assembly of Saponaria officinalis var. Norfolk2.</title>
        <authorList>
            <person name="Jenkins J."/>
            <person name="Shu S."/>
            <person name="Grimwood J."/>
            <person name="Barry K."/>
            <person name="Goodstein D."/>
            <person name="Schmutz J."/>
            <person name="Leebens-Mack J."/>
            <person name="Osbourn A."/>
        </authorList>
    </citation>
    <scope>NUCLEOTIDE SEQUENCE [LARGE SCALE GENOMIC DNA]</scope>
    <source>
        <strain evidence="2">JIC</strain>
    </source>
</reference>
<organism evidence="2 3">
    <name type="scientific">Saponaria officinalis</name>
    <name type="common">Common soapwort</name>
    <name type="synonym">Lychnis saponaria</name>
    <dbReference type="NCBI Taxonomy" id="3572"/>
    <lineage>
        <taxon>Eukaryota</taxon>
        <taxon>Viridiplantae</taxon>
        <taxon>Streptophyta</taxon>
        <taxon>Embryophyta</taxon>
        <taxon>Tracheophyta</taxon>
        <taxon>Spermatophyta</taxon>
        <taxon>Magnoliopsida</taxon>
        <taxon>eudicotyledons</taxon>
        <taxon>Gunneridae</taxon>
        <taxon>Pentapetalae</taxon>
        <taxon>Caryophyllales</taxon>
        <taxon>Caryophyllaceae</taxon>
        <taxon>Caryophylleae</taxon>
        <taxon>Saponaria</taxon>
    </lineage>
</organism>
<dbReference type="PANTHER" id="PTHR48173">
    <property type="entry name" value="GNK2-HOMOLOGOUS DOMAIN-CONTAINING PROTEIN"/>
    <property type="match status" value="1"/>
</dbReference>
<evidence type="ECO:0000313" key="3">
    <source>
        <dbReference type="Proteomes" id="UP001443914"/>
    </source>
</evidence>
<evidence type="ECO:0000313" key="2">
    <source>
        <dbReference type="EMBL" id="KAK9726439.1"/>
    </source>
</evidence>
<protein>
    <recommendedName>
        <fullName evidence="4">Vacuolar protein sorting-associated protein 62</fullName>
    </recommendedName>
</protein>